<dbReference type="EMBL" id="PRFA01000044">
    <property type="protein sequence ID" value="PWU91323.1"/>
    <property type="molecule type" value="Genomic_DNA"/>
</dbReference>
<dbReference type="OrthoDB" id="270170at2759"/>
<dbReference type="VEuPathDB" id="TriTrypDB:TcCLB.511389.100"/>
<dbReference type="VEuPathDB" id="TriTrypDB:C4B63_44g107"/>
<dbReference type="VEuPathDB" id="TriTrypDB:TCSYLVIO_002910"/>
<reference evidence="1 3" key="1">
    <citation type="journal article" date="2018" name="Microb. Genom.">
        <title>Expanding an expanded genome: long-read sequencing of Trypanosoma cruzi.</title>
        <authorList>
            <person name="Berna L."/>
            <person name="Rodriguez M."/>
            <person name="Chiribao M.L."/>
            <person name="Parodi-Talice A."/>
            <person name="Pita S."/>
            <person name="Rijo G."/>
            <person name="Alvarez-Valin F."/>
            <person name="Robello C."/>
        </authorList>
    </citation>
    <scope>NUCLEOTIDE SEQUENCE [LARGE SCALE GENOMIC DNA]</scope>
    <source>
        <strain evidence="1 3">Dm28c</strain>
    </source>
</reference>
<dbReference type="VEuPathDB" id="TriTrypDB:TcYC6_0106390"/>
<dbReference type="VEuPathDB" id="TriTrypDB:TcCLB.407477.60"/>
<evidence type="ECO:0000313" key="3">
    <source>
        <dbReference type="Proteomes" id="UP000246121"/>
    </source>
</evidence>
<organism evidence="1 3">
    <name type="scientific">Trypanosoma cruzi</name>
    <dbReference type="NCBI Taxonomy" id="5693"/>
    <lineage>
        <taxon>Eukaryota</taxon>
        <taxon>Discoba</taxon>
        <taxon>Euglenozoa</taxon>
        <taxon>Kinetoplastea</taxon>
        <taxon>Metakinetoplastina</taxon>
        <taxon>Trypanosomatida</taxon>
        <taxon>Trypanosomatidae</taxon>
        <taxon>Trypanosoma</taxon>
        <taxon>Schizotrypanum</taxon>
    </lineage>
</organism>
<name>A0A2V2UPB5_TRYCR</name>
<dbReference type="VEuPathDB" id="TriTrypDB:C4B63_140g33"/>
<dbReference type="EMBL" id="PRFA01000140">
    <property type="protein sequence ID" value="PWU85881.1"/>
    <property type="molecule type" value="Genomic_DNA"/>
</dbReference>
<dbReference type="VEuPathDB" id="TriTrypDB:BCY84_21694"/>
<dbReference type="InterPro" id="IPR059193">
    <property type="entry name" value="mt-LAF15-like"/>
</dbReference>
<evidence type="ECO:0000313" key="2">
    <source>
        <dbReference type="EMBL" id="PWU91323.1"/>
    </source>
</evidence>
<dbReference type="VEuPathDB" id="TriTrypDB:Tc_MARK_1620"/>
<dbReference type="VEuPathDB" id="TriTrypDB:TcBrA4_0033270"/>
<sequence>MFAVNCEAALLWHPVVHHSLLLLRTLRQRHTLVLEPSCTTTSRPDEFWRLSQAGNYVSINATINSDSVFLEGGEEEGRGLSLLHISEGGLHRVQNPQHILYFISSSTFVEQKQQLQTYLDTAFVTDHVLRAVDDVLLALSTDEMEVTRQTHSNLMDLVARLENFLESDNDDMVQETEKWSTWPLFTTLKFLVEEAGLLLGPFPRVAKAYRQLQDSKPVVAHTRLVNRTVNLALSREGLFVQPSAWPYRGFLREVQRKLADYTADPAERMMEGVLGEKGPLKARVSGARFGLQPVSARMPWNMQREKMGRS</sequence>
<dbReference type="VEuPathDB" id="TriTrypDB:C3747_141g15"/>
<dbReference type="VEuPathDB" id="TriTrypDB:TcG_01469"/>
<dbReference type="CDD" id="cd23089">
    <property type="entry name" value="mt-LAF15-like"/>
    <property type="match status" value="1"/>
</dbReference>
<dbReference type="VEuPathDB" id="TriTrypDB:TCDM_04885"/>
<gene>
    <name evidence="1" type="ORF">C4B63_140g33</name>
    <name evidence="2" type="ORF">C4B63_44g107</name>
</gene>
<comment type="caution">
    <text evidence="1">The sequence shown here is derived from an EMBL/GenBank/DDBJ whole genome shotgun (WGS) entry which is preliminary data.</text>
</comment>
<accession>A0A2V2UPB5</accession>
<dbReference type="Proteomes" id="UP000246121">
    <property type="component" value="Unassembled WGS sequence"/>
</dbReference>
<protein>
    <submittedName>
        <fullName evidence="1">Uncharacterized protein</fullName>
    </submittedName>
</protein>
<evidence type="ECO:0000313" key="1">
    <source>
        <dbReference type="EMBL" id="PWU85881.1"/>
    </source>
</evidence>
<proteinExistence type="predicted"/>
<dbReference type="VEuPathDB" id="TriTrypDB:TcCL_ESM10325"/>
<dbReference type="AlphaFoldDB" id="A0A2V2UPB5"/>